<reference evidence="2" key="1">
    <citation type="journal article" date="2023" name="G3 (Bethesda)">
        <title>Genome assembly and association tests identify interacting loci associated with vigor, precocity, and sex in interspecific pistachio rootstocks.</title>
        <authorList>
            <person name="Palmer W."/>
            <person name="Jacygrad E."/>
            <person name="Sagayaradj S."/>
            <person name="Cavanaugh K."/>
            <person name="Han R."/>
            <person name="Bertier L."/>
            <person name="Beede B."/>
            <person name="Kafkas S."/>
            <person name="Golino D."/>
            <person name="Preece J."/>
            <person name="Michelmore R."/>
        </authorList>
    </citation>
    <scope>NUCLEOTIDE SEQUENCE [LARGE SCALE GENOMIC DNA]</scope>
</reference>
<gene>
    <name evidence="1" type="ORF">Pint_08145</name>
</gene>
<dbReference type="Proteomes" id="UP001163603">
    <property type="component" value="Chromosome 10"/>
</dbReference>
<sequence>MVDLHPQIGIPTGASSIHESERKDSTIRLTLLKFYRLLFTRWRQRKKSSSSESTPDHRRIQDVDTTAEPSDIQLPRHSNAVSELPRHSQAAAHKVIEENSDQEETMHGVHSYRYKVDHNHDPPTSPGCFFRHRSGDHSFHFPLSRSSSRRKDNSPTPSLASSLFRSGSRKSGVDESTINGFPASLSRNASRRSTTTPIMFSNSTGLVKPPPIQKNLECTLEELCFGCTKKIKITRDVISDAGQVNQEEELLSIKVKPGWKKGTKITFEGMGNEVPGSLPADITFVIAEKRHHMFRREGDDLELVVDIPLVNALTGCAIPIPLLGGEKMDLSINEIVHPGQEKVIKGQGMPTKDERKRGDLKLHFLVNFPKELTNDQRSDVLSILEGNC</sequence>
<dbReference type="EMBL" id="CM047745">
    <property type="protein sequence ID" value="KAJ0025906.1"/>
    <property type="molecule type" value="Genomic_DNA"/>
</dbReference>
<comment type="caution">
    <text evidence="1">The sequence shown here is derived from an EMBL/GenBank/DDBJ whole genome shotgun (WGS) entry which is preliminary data.</text>
</comment>
<evidence type="ECO:0000313" key="1">
    <source>
        <dbReference type="EMBL" id="KAJ0025906.1"/>
    </source>
</evidence>
<evidence type="ECO:0000313" key="2">
    <source>
        <dbReference type="Proteomes" id="UP001163603"/>
    </source>
</evidence>
<proteinExistence type="predicted"/>
<accession>A0ACC0XYZ2</accession>
<protein>
    <submittedName>
        <fullName evidence="1">Uncharacterized protein</fullName>
    </submittedName>
</protein>
<organism evidence="1 2">
    <name type="scientific">Pistacia integerrima</name>
    <dbReference type="NCBI Taxonomy" id="434235"/>
    <lineage>
        <taxon>Eukaryota</taxon>
        <taxon>Viridiplantae</taxon>
        <taxon>Streptophyta</taxon>
        <taxon>Embryophyta</taxon>
        <taxon>Tracheophyta</taxon>
        <taxon>Spermatophyta</taxon>
        <taxon>Magnoliopsida</taxon>
        <taxon>eudicotyledons</taxon>
        <taxon>Gunneridae</taxon>
        <taxon>Pentapetalae</taxon>
        <taxon>rosids</taxon>
        <taxon>malvids</taxon>
        <taxon>Sapindales</taxon>
        <taxon>Anacardiaceae</taxon>
        <taxon>Pistacia</taxon>
    </lineage>
</organism>
<keyword evidence="2" id="KW-1185">Reference proteome</keyword>
<name>A0ACC0XYZ2_9ROSI</name>